<keyword evidence="1" id="KW-0472">Membrane</keyword>
<reference evidence="3" key="2">
    <citation type="submission" date="2021-04" db="EMBL/GenBank/DDBJ databases">
        <authorList>
            <person name="Gilroy R."/>
        </authorList>
    </citation>
    <scope>NUCLEOTIDE SEQUENCE</scope>
    <source>
        <strain evidence="3">CHK169-2315</strain>
    </source>
</reference>
<dbReference type="InterPro" id="IPR027417">
    <property type="entry name" value="P-loop_NTPase"/>
</dbReference>
<evidence type="ECO:0000313" key="4">
    <source>
        <dbReference type="Proteomes" id="UP000823937"/>
    </source>
</evidence>
<reference evidence="3" key="1">
    <citation type="journal article" date="2021" name="PeerJ">
        <title>Extensive microbial diversity within the chicken gut microbiome revealed by metagenomics and culture.</title>
        <authorList>
            <person name="Gilroy R."/>
            <person name="Ravi A."/>
            <person name="Getino M."/>
            <person name="Pursley I."/>
            <person name="Horton D.L."/>
            <person name="Alikhan N.F."/>
            <person name="Baker D."/>
            <person name="Gharbi K."/>
            <person name="Hall N."/>
            <person name="Watson M."/>
            <person name="Adriaenssens E.M."/>
            <person name="Foster-Nyarko E."/>
            <person name="Jarju S."/>
            <person name="Secka A."/>
            <person name="Antonio M."/>
            <person name="Oren A."/>
            <person name="Chaudhuri R.R."/>
            <person name="La Ragione R."/>
            <person name="Hildebrand F."/>
            <person name="Pallen M.J."/>
        </authorList>
    </citation>
    <scope>NUCLEOTIDE SEQUENCE</scope>
    <source>
        <strain evidence="3">CHK169-2315</strain>
    </source>
</reference>
<evidence type="ECO:0000256" key="1">
    <source>
        <dbReference type="SAM" id="Phobius"/>
    </source>
</evidence>
<feature type="transmembrane region" description="Helical" evidence="1">
    <location>
        <begin position="367"/>
        <end position="390"/>
    </location>
</feature>
<dbReference type="Gene3D" id="3.40.50.300">
    <property type="entry name" value="P-loop containing nucleotide triphosphate hydrolases"/>
    <property type="match status" value="1"/>
</dbReference>
<sequence length="411" mass="45630">MTENNENMYDEWKQLFSSILLKVDQTKMPANTKSLIKKEVTKLQSFLIHARPARIVIVGRRGAGKSSLINAIFGEMKASIGHYKAQTGTGKWYKYENDLGGIDILDTRGLGEGHDPTEATKSATPIEEIKDAIKEKCPDVMLFLCKGKEVGARIDEDIDQLKELKEMIEDVHQYDIPIAGIVTQVDELAPVSNSEPPFDHPVKRENIDATVQLLEEKLIQRLEKPTTVIPVCAYMEFEDDKLVYDRRYNIDELLYYLLKELPEEAQVILAKLSRVTAVQKKLARKIGKSTASVTGLVGATPIPIADMPVITGMQLSMISTIALISGEKFNRKTIMKFLSAMGINVGVGFTLRNISRQLAKFIPGAGNIISGVVASAGTYALCEAAIAYFIDRKSKEEAKAIFTEKMEQGEK</sequence>
<evidence type="ECO:0000313" key="3">
    <source>
        <dbReference type="EMBL" id="HIV75583.1"/>
    </source>
</evidence>
<accession>A0A9D1TL89</accession>
<evidence type="ECO:0000259" key="2">
    <source>
        <dbReference type="Pfam" id="PF01926"/>
    </source>
</evidence>
<dbReference type="InterPro" id="IPR006073">
    <property type="entry name" value="GTP-bd"/>
</dbReference>
<keyword evidence="1" id="KW-0812">Transmembrane</keyword>
<organism evidence="3 4">
    <name type="scientific">Candidatus Pseudogracilibacillus intestinigallinarum</name>
    <dbReference type="NCBI Taxonomy" id="2838742"/>
    <lineage>
        <taxon>Bacteria</taxon>
        <taxon>Bacillati</taxon>
        <taxon>Bacillota</taxon>
        <taxon>Bacilli</taxon>
        <taxon>Bacillales</taxon>
        <taxon>Bacillaceae</taxon>
        <taxon>Pseudogracilibacillus</taxon>
    </lineage>
</organism>
<protein>
    <submittedName>
        <fullName evidence="3">50S ribosome-binding GTPase</fullName>
    </submittedName>
</protein>
<name>A0A9D1TL89_9BACI</name>
<dbReference type="GO" id="GO:0005525">
    <property type="term" value="F:GTP binding"/>
    <property type="evidence" value="ECO:0007669"/>
    <property type="project" value="InterPro"/>
</dbReference>
<proteinExistence type="predicted"/>
<dbReference type="SUPFAM" id="SSF52540">
    <property type="entry name" value="P-loop containing nucleoside triphosphate hydrolases"/>
    <property type="match status" value="1"/>
</dbReference>
<keyword evidence="1" id="KW-1133">Transmembrane helix</keyword>
<feature type="domain" description="G" evidence="2">
    <location>
        <begin position="54"/>
        <end position="168"/>
    </location>
</feature>
<dbReference type="Proteomes" id="UP000823937">
    <property type="component" value="Unassembled WGS sequence"/>
</dbReference>
<dbReference type="AlphaFoldDB" id="A0A9D1TL89"/>
<comment type="caution">
    <text evidence="3">The sequence shown here is derived from an EMBL/GenBank/DDBJ whole genome shotgun (WGS) entry which is preliminary data.</text>
</comment>
<dbReference type="EMBL" id="DXHX01000159">
    <property type="protein sequence ID" value="HIV75583.1"/>
    <property type="molecule type" value="Genomic_DNA"/>
</dbReference>
<gene>
    <name evidence="3" type="ORF">H9895_10955</name>
</gene>
<dbReference type="Pfam" id="PF01926">
    <property type="entry name" value="MMR_HSR1"/>
    <property type="match status" value="1"/>
</dbReference>